<dbReference type="SUPFAM" id="SSF52172">
    <property type="entry name" value="CheY-like"/>
    <property type="match status" value="1"/>
</dbReference>
<evidence type="ECO:0000313" key="5">
    <source>
        <dbReference type="Proteomes" id="UP000250079"/>
    </source>
</evidence>
<keyword evidence="1 2" id="KW-0597">Phosphoprotein</keyword>
<organism evidence="4 5">
    <name type="scientific">Granulosicoccus antarcticus IMCC3135</name>
    <dbReference type="NCBI Taxonomy" id="1192854"/>
    <lineage>
        <taxon>Bacteria</taxon>
        <taxon>Pseudomonadati</taxon>
        <taxon>Pseudomonadota</taxon>
        <taxon>Gammaproteobacteria</taxon>
        <taxon>Chromatiales</taxon>
        <taxon>Granulosicoccaceae</taxon>
        <taxon>Granulosicoccus</taxon>
    </lineage>
</organism>
<dbReference type="KEGG" id="gai:IMCC3135_15195"/>
<evidence type="ECO:0000256" key="2">
    <source>
        <dbReference type="PROSITE-ProRule" id="PRU00169"/>
    </source>
</evidence>
<reference evidence="4 5" key="1">
    <citation type="submission" date="2016-12" db="EMBL/GenBank/DDBJ databases">
        <authorList>
            <person name="Song W.-J."/>
            <person name="Kurnit D.M."/>
        </authorList>
    </citation>
    <scope>NUCLEOTIDE SEQUENCE [LARGE SCALE GENOMIC DNA]</scope>
    <source>
        <strain evidence="4 5">IMCC3135</strain>
    </source>
</reference>
<dbReference type="Gene3D" id="3.40.50.2300">
    <property type="match status" value="1"/>
</dbReference>
<protein>
    <submittedName>
        <fullName evidence="4">Transcriptional regulatory protein WalR</fullName>
    </submittedName>
</protein>
<dbReference type="GO" id="GO:0000160">
    <property type="term" value="P:phosphorelay signal transduction system"/>
    <property type="evidence" value="ECO:0007669"/>
    <property type="project" value="InterPro"/>
</dbReference>
<dbReference type="PROSITE" id="PS50110">
    <property type="entry name" value="RESPONSE_REGULATORY"/>
    <property type="match status" value="1"/>
</dbReference>
<accession>A0A2Z2NPC6</accession>
<dbReference type="Pfam" id="PF00072">
    <property type="entry name" value="Response_reg"/>
    <property type="match status" value="1"/>
</dbReference>
<feature type="domain" description="Response regulatory" evidence="3">
    <location>
        <begin position="19"/>
        <end position="135"/>
    </location>
</feature>
<dbReference type="AlphaFoldDB" id="A0A2Z2NPC6"/>
<gene>
    <name evidence="4" type="primary">walR</name>
    <name evidence="4" type="ORF">IMCC3135_15195</name>
</gene>
<dbReference type="CDD" id="cd17574">
    <property type="entry name" value="REC_OmpR"/>
    <property type="match status" value="1"/>
</dbReference>
<sequence length="138" mass="15143">MSGGALGVYAQYTDHMAHEILIVEDERNIALSLEFLMKQAGHTVRCVADGQDALDAVADLLPDLILLDVNLPTLDGYTVCSTLRADERTREVRVLMLTARGREIEREKGLAAGANDYLTKPFSTRELVERVATLLGEA</sequence>
<evidence type="ECO:0000256" key="1">
    <source>
        <dbReference type="ARBA" id="ARBA00022553"/>
    </source>
</evidence>
<feature type="modified residue" description="4-aspartylphosphate" evidence="2">
    <location>
        <position position="68"/>
    </location>
</feature>
<dbReference type="InterPro" id="IPR001789">
    <property type="entry name" value="Sig_transdc_resp-reg_receiver"/>
</dbReference>
<evidence type="ECO:0000313" key="4">
    <source>
        <dbReference type="EMBL" id="ASJ73123.1"/>
    </source>
</evidence>
<dbReference type="PANTHER" id="PTHR44591:SF3">
    <property type="entry name" value="RESPONSE REGULATORY DOMAIN-CONTAINING PROTEIN"/>
    <property type="match status" value="1"/>
</dbReference>
<dbReference type="SMART" id="SM00448">
    <property type="entry name" value="REC"/>
    <property type="match status" value="1"/>
</dbReference>
<name>A0A2Z2NPC6_9GAMM</name>
<dbReference type="InterPro" id="IPR011006">
    <property type="entry name" value="CheY-like_superfamily"/>
</dbReference>
<proteinExistence type="predicted"/>
<dbReference type="Proteomes" id="UP000250079">
    <property type="component" value="Chromosome"/>
</dbReference>
<dbReference type="InterPro" id="IPR050595">
    <property type="entry name" value="Bact_response_regulator"/>
</dbReference>
<dbReference type="EMBL" id="CP018632">
    <property type="protein sequence ID" value="ASJ73123.1"/>
    <property type="molecule type" value="Genomic_DNA"/>
</dbReference>
<dbReference type="PANTHER" id="PTHR44591">
    <property type="entry name" value="STRESS RESPONSE REGULATOR PROTEIN 1"/>
    <property type="match status" value="1"/>
</dbReference>
<keyword evidence="5" id="KW-1185">Reference proteome</keyword>
<evidence type="ECO:0000259" key="3">
    <source>
        <dbReference type="PROSITE" id="PS50110"/>
    </source>
</evidence>